<sequence>MSPDTPTYDDLRTYADVRITQAIRKTWPGQRFTLGPAIPSFTAVTQFVRIDSNGGQHAIVKYPLFAPMADLLHGRYGDWPTVRARLTSTQSTNSSPARRERRQLEVFAKAGLRVVRPLAEVSRAVLVTEAVPDARPLTDLIRSDPGRVSEVLHQVTADVAKAVAPSGLGDAAAKTENCRITSGLRALQGSTRWQADLARSGRIPERDRAVLATLISEALRVLTGVGREPKTAAPQLHYGHLQPDHILCPSAPESGPVLVSPRLQRAHPAADLARLASQTALGLLRGVSDQAAAATLSCLEELIFDRSHHWPSERAPFTRCLFQRWLADSLVTVVASATAPLSMPLPPASAAVVEDIARTCAYLGVLRKAATVADPHLAWAPLRHHLTATAAV</sequence>
<evidence type="ECO:0000313" key="1">
    <source>
        <dbReference type="EMBL" id="MBB5108998.1"/>
    </source>
</evidence>
<dbReference type="InterPro" id="IPR011009">
    <property type="entry name" value="Kinase-like_dom_sf"/>
</dbReference>
<reference evidence="1 2" key="1">
    <citation type="submission" date="2020-08" db="EMBL/GenBank/DDBJ databases">
        <title>Genomic Encyclopedia of Type Strains, Phase III (KMG-III): the genomes of soil and plant-associated and newly described type strains.</title>
        <authorList>
            <person name="Whitman W."/>
        </authorList>
    </citation>
    <scope>NUCLEOTIDE SEQUENCE [LARGE SCALE GENOMIC DNA]</scope>
    <source>
        <strain evidence="1 2">CECT 3146</strain>
    </source>
</reference>
<dbReference type="EMBL" id="JACHJD010000022">
    <property type="protein sequence ID" value="MBB5108998.1"/>
    <property type="molecule type" value="Genomic_DNA"/>
</dbReference>
<accession>A0A7W8B5M3</accession>
<gene>
    <name evidence="1" type="ORF">FHS40_008124</name>
</gene>
<dbReference type="Proteomes" id="UP000549009">
    <property type="component" value="Unassembled WGS sequence"/>
</dbReference>
<proteinExistence type="predicted"/>
<dbReference type="SUPFAM" id="SSF56112">
    <property type="entry name" value="Protein kinase-like (PK-like)"/>
    <property type="match status" value="1"/>
</dbReference>
<name>A0A7W8B5M3_STRST</name>
<protein>
    <recommendedName>
        <fullName evidence="3">Aminoglycoside phosphotransferase domain-containing protein</fullName>
    </recommendedName>
</protein>
<keyword evidence="2" id="KW-1185">Reference proteome</keyword>
<organism evidence="1 2">
    <name type="scientific">Streptomyces spectabilis</name>
    <dbReference type="NCBI Taxonomy" id="68270"/>
    <lineage>
        <taxon>Bacteria</taxon>
        <taxon>Bacillati</taxon>
        <taxon>Actinomycetota</taxon>
        <taxon>Actinomycetes</taxon>
        <taxon>Kitasatosporales</taxon>
        <taxon>Streptomycetaceae</taxon>
        <taxon>Streptomyces</taxon>
    </lineage>
</organism>
<evidence type="ECO:0008006" key="3">
    <source>
        <dbReference type="Google" id="ProtNLM"/>
    </source>
</evidence>
<evidence type="ECO:0000313" key="2">
    <source>
        <dbReference type="Proteomes" id="UP000549009"/>
    </source>
</evidence>
<dbReference type="RefSeq" id="WP_184925990.1">
    <property type="nucleotide sequence ID" value="NZ_BMSQ01000025.1"/>
</dbReference>
<comment type="caution">
    <text evidence="1">The sequence shown here is derived from an EMBL/GenBank/DDBJ whole genome shotgun (WGS) entry which is preliminary data.</text>
</comment>
<dbReference type="AlphaFoldDB" id="A0A7W8B5M3"/>